<keyword evidence="2" id="KW-1185">Reference proteome</keyword>
<accession>A0ACD3ACS3</accession>
<evidence type="ECO:0000313" key="1">
    <source>
        <dbReference type="EMBL" id="TFK63194.1"/>
    </source>
</evidence>
<proteinExistence type="predicted"/>
<dbReference type="Proteomes" id="UP000308600">
    <property type="component" value="Unassembled WGS sequence"/>
</dbReference>
<reference evidence="1 2" key="1">
    <citation type="journal article" date="2019" name="Nat. Ecol. Evol.">
        <title>Megaphylogeny resolves global patterns of mushroom evolution.</title>
        <authorList>
            <person name="Varga T."/>
            <person name="Krizsan K."/>
            <person name="Foldi C."/>
            <person name="Dima B."/>
            <person name="Sanchez-Garcia M."/>
            <person name="Sanchez-Ramirez S."/>
            <person name="Szollosi G.J."/>
            <person name="Szarkandi J.G."/>
            <person name="Papp V."/>
            <person name="Albert L."/>
            <person name="Andreopoulos W."/>
            <person name="Angelini C."/>
            <person name="Antonin V."/>
            <person name="Barry K.W."/>
            <person name="Bougher N.L."/>
            <person name="Buchanan P."/>
            <person name="Buyck B."/>
            <person name="Bense V."/>
            <person name="Catcheside P."/>
            <person name="Chovatia M."/>
            <person name="Cooper J."/>
            <person name="Damon W."/>
            <person name="Desjardin D."/>
            <person name="Finy P."/>
            <person name="Geml J."/>
            <person name="Haridas S."/>
            <person name="Hughes K."/>
            <person name="Justo A."/>
            <person name="Karasinski D."/>
            <person name="Kautmanova I."/>
            <person name="Kiss B."/>
            <person name="Kocsube S."/>
            <person name="Kotiranta H."/>
            <person name="LaButti K.M."/>
            <person name="Lechner B.E."/>
            <person name="Liimatainen K."/>
            <person name="Lipzen A."/>
            <person name="Lukacs Z."/>
            <person name="Mihaltcheva S."/>
            <person name="Morgado L.N."/>
            <person name="Niskanen T."/>
            <person name="Noordeloos M.E."/>
            <person name="Ohm R.A."/>
            <person name="Ortiz-Santana B."/>
            <person name="Ovrebo C."/>
            <person name="Racz N."/>
            <person name="Riley R."/>
            <person name="Savchenko A."/>
            <person name="Shiryaev A."/>
            <person name="Soop K."/>
            <person name="Spirin V."/>
            <person name="Szebenyi C."/>
            <person name="Tomsovsky M."/>
            <person name="Tulloss R.E."/>
            <person name="Uehling J."/>
            <person name="Grigoriev I.V."/>
            <person name="Vagvolgyi C."/>
            <person name="Papp T."/>
            <person name="Martin F.M."/>
            <person name="Miettinen O."/>
            <person name="Hibbett D.S."/>
            <person name="Nagy L.G."/>
        </authorList>
    </citation>
    <scope>NUCLEOTIDE SEQUENCE [LARGE SCALE GENOMIC DNA]</scope>
    <source>
        <strain evidence="1 2">NL-1719</strain>
    </source>
</reference>
<gene>
    <name evidence="1" type="ORF">BDN72DRAFT_332374</name>
</gene>
<protein>
    <submittedName>
        <fullName evidence="1">Uncharacterized protein</fullName>
    </submittedName>
</protein>
<evidence type="ECO:0000313" key="2">
    <source>
        <dbReference type="Proteomes" id="UP000308600"/>
    </source>
</evidence>
<organism evidence="1 2">
    <name type="scientific">Pluteus cervinus</name>
    <dbReference type="NCBI Taxonomy" id="181527"/>
    <lineage>
        <taxon>Eukaryota</taxon>
        <taxon>Fungi</taxon>
        <taxon>Dikarya</taxon>
        <taxon>Basidiomycota</taxon>
        <taxon>Agaricomycotina</taxon>
        <taxon>Agaricomycetes</taxon>
        <taxon>Agaricomycetidae</taxon>
        <taxon>Agaricales</taxon>
        <taxon>Pluteineae</taxon>
        <taxon>Pluteaceae</taxon>
        <taxon>Pluteus</taxon>
    </lineage>
</organism>
<dbReference type="EMBL" id="ML208535">
    <property type="protein sequence ID" value="TFK63194.1"/>
    <property type="molecule type" value="Genomic_DNA"/>
</dbReference>
<sequence length="185" mass="21533">MLDGGLWGDNDEPPTVRRNADGRPCWLRRHLQFHHTNSHLFVISSGFNFNHDYRALLPHINSLGVRINLTRHRNHTKYVPTITPLEISIKFQLFWVCSYILPLRRRRQRRRRAQVILMRRRRSERGSCLKYVLLSFFAFPLVCLLLSVVFTSSSFSYVDSSVFVVVALVLELGPVEEVEDVAVKG</sequence>
<name>A0ACD3ACS3_9AGAR</name>